<evidence type="ECO:0000313" key="4">
    <source>
        <dbReference type="EMBL" id="KRX10122.1"/>
    </source>
</evidence>
<dbReference type="Proteomes" id="UP000054937">
    <property type="component" value="Unassembled WGS sequence"/>
</dbReference>
<feature type="domain" description="J" evidence="3">
    <location>
        <begin position="492"/>
        <end position="560"/>
    </location>
</feature>
<feature type="coiled-coil region" evidence="1">
    <location>
        <begin position="430"/>
        <end position="457"/>
    </location>
</feature>
<dbReference type="PANTHER" id="PTHR43948">
    <property type="entry name" value="DNAJ HOMOLOG SUBFAMILY B"/>
    <property type="match status" value="1"/>
</dbReference>
<dbReference type="PROSITE" id="PS50076">
    <property type="entry name" value="DNAJ_2"/>
    <property type="match status" value="1"/>
</dbReference>
<dbReference type="InterPro" id="IPR018253">
    <property type="entry name" value="DnaJ_domain_CS"/>
</dbReference>
<dbReference type="OrthoDB" id="66964at2759"/>
<reference evidence="4 5" key="1">
    <citation type="journal article" date="2015" name="Sci. Rep.">
        <title>Genome of the facultative scuticociliatosis pathogen Pseudocohnilembus persalinus provides insight into its virulence through horizontal gene transfer.</title>
        <authorList>
            <person name="Xiong J."/>
            <person name="Wang G."/>
            <person name="Cheng J."/>
            <person name="Tian M."/>
            <person name="Pan X."/>
            <person name="Warren A."/>
            <person name="Jiang C."/>
            <person name="Yuan D."/>
            <person name="Miao W."/>
        </authorList>
    </citation>
    <scope>NUCLEOTIDE SEQUENCE [LARGE SCALE GENOMIC DNA]</scope>
    <source>
        <strain evidence="4">36N120E</strain>
    </source>
</reference>
<dbReference type="InterPro" id="IPR001623">
    <property type="entry name" value="DnaJ_domain"/>
</dbReference>
<dbReference type="GO" id="GO:0051082">
    <property type="term" value="F:unfolded protein binding"/>
    <property type="evidence" value="ECO:0007669"/>
    <property type="project" value="TreeGrafter"/>
</dbReference>
<dbReference type="GO" id="GO:0005737">
    <property type="term" value="C:cytoplasm"/>
    <property type="evidence" value="ECO:0007669"/>
    <property type="project" value="TreeGrafter"/>
</dbReference>
<dbReference type="GO" id="GO:0044183">
    <property type="term" value="F:protein folding chaperone"/>
    <property type="evidence" value="ECO:0007669"/>
    <property type="project" value="TreeGrafter"/>
</dbReference>
<dbReference type="GO" id="GO:0051087">
    <property type="term" value="F:protein-folding chaperone binding"/>
    <property type="evidence" value="ECO:0007669"/>
    <property type="project" value="TreeGrafter"/>
</dbReference>
<evidence type="ECO:0000259" key="3">
    <source>
        <dbReference type="PROSITE" id="PS50076"/>
    </source>
</evidence>
<evidence type="ECO:0000313" key="5">
    <source>
        <dbReference type="Proteomes" id="UP000054937"/>
    </source>
</evidence>
<dbReference type="InParanoid" id="A0A0V0R700"/>
<dbReference type="CDD" id="cd06257">
    <property type="entry name" value="DnaJ"/>
    <property type="match status" value="1"/>
</dbReference>
<comment type="caution">
    <text evidence="4">The sequence shown here is derived from an EMBL/GenBank/DDBJ whole genome shotgun (WGS) entry which is preliminary data.</text>
</comment>
<keyword evidence="5" id="KW-1185">Reference proteome</keyword>
<organism evidence="4 5">
    <name type="scientific">Pseudocohnilembus persalinus</name>
    <name type="common">Ciliate</name>
    <dbReference type="NCBI Taxonomy" id="266149"/>
    <lineage>
        <taxon>Eukaryota</taxon>
        <taxon>Sar</taxon>
        <taxon>Alveolata</taxon>
        <taxon>Ciliophora</taxon>
        <taxon>Intramacronucleata</taxon>
        <taxon>Oligohymenophorea</taxon>
        <taxon>Scuticociliatia</taxon>
        <taxon>Philasterida</taxon>
        <taxon>Pseudocohnilembidae</taxon>
        <taxon>Pseudocohnilembus</taxon>
    </lineage>
</organism>
<dbReference type="PRINTS" id="PR00625">
    <property type="entry name" value="JDOMAIN"/>
</dbReference>
<evidence type="ECO:0000256" key="1">
    <source>
        <dbReference type="SAM" id="Coils"/>
    </source>
</evidence>
<dbReference type="InterPro" id="IPR036869">
    <property type="entry name" value="J_dom_sf"/>
</dbReference>
<dbReference type="GO" id="GO:0005634">
    <property type="term" value="C:nucleus"/>
    <property type="evidence" value="ECO:0007669"/>
    <property type="project" value="TreeGrafter"/>
</dbReference>
<protein>
    <submittedName>
        <fullName evidence="4">DnaJ domain</fullName>
    </submittedName>
</protein>
<feature type="region of interest" description="Disordered" evidence="2">
    <location>
        <begin position="1"/>
        <end position="21"/>
    </location>
</feature>
<dbReference type="AlphaFoldDB" id="A0A0V0R700"/>
<name>A0A0V0R700_PSEPJ</name>
<dbReference type="SMART" id="SM00271">
    <property type="entry name" value="DnaJ"/>
    <property type="match status" value="1"/>
</dbReference>
<dbReference type="PANTHER" id="PTHR43948:SF10">
    <property type="entry name" value="MRJ, ISOFORM E"/>
    <property type="match status" value="1"/>
</dbReference>
<gene>
    <name evidence="4" type="ORF">PPERSA_08525</name>
</gene>
<dbReference type="Pfam" id="PF00226">
    <property type="entry name" value="DnaJ"/>
    <property type="match status" value="1"/>
</dbReference>
<dbReference type="EMBL" id="LDAU01000040">
    <property type="protein sequence ID" value="KRX10122.1"/>
    <property type="molecule type" value="Genomic_DNA"/>
</dbReference>
<dbReference type="SUPFAM" id="SSF46565">
    <property type="entry name" value="Chaperone J-domain"/>
    <property type="match status" value="1"/>
</dbReference>
<proteinExistence type="predicted"/>
<keyword evidence="1" id="KW-0175">Coiled coil</keyword>
<evidence type="ECO:0000256" key="2">
    <source>
        <dbReference type="SAM" id="MobiDB-lite"/>
    </source>
</evidence>
<accession>A0A0V0R700</accession>
<dbReference type="Gene3D" id="1.10.287.110">
    <property type="entry name" value="DnaJ domain"/>
    <property type="match status" value="1"/>
</dbReference>
<dbReference type="PROSITE" id="PS00636">
    <property type="entry name" value="DNAJ_1"/>
    <property type="match status" value="1"/>
</dbReference>
<sequence length="734" mass="85646">MRHKNIQQQNNNTNQNEKLKQQQNLVQKVQNQNNQNEQQNNTIDMFVQSEEQLKFISTSNNSINEQVELISEQLESSIELVEEPTIFINEKLTKNNNNSRKSIEDKIQIQNSSNKNESDIKQNSLPNIKILPTWRTLQSQTNVQNIGSSSIKKSKNQNNQINQNHNQQNLEQYQNIKNIESSENQQQIDFQKQNQQIHKNEVQTNSSQKSKATNKIYHNDCNQFQNQQNFVHYINSDDSLFKDDHFCEDFSKIQEEIYKQNSELSKQQHQIFQDDHDKNQSQIKSDNQLNNQQQKQVQEEQNKILSDSSLVQVSKSKTGRSNKLDIEDLDKQIFTQDELDYDNTLSIFTVLRKIKNNADIDNQKIQMKEYEEYLKEKIKENFQNSVQNFSEIQREKCAGQQITDSVETSNYSISGFQDVFGDLQNKQMKYVKELQELKQFKHQIQKQQTQKSQFNENQFLSEEELSIKQSENHQKQNQAKFESSIVQSQEQNFYEVLGIEKNASQQEIKKQFRKLAHLYHPDKIEEQADKEEAQQKFVQMTEAFEILKDEKERKVYDDFLNNDKKGGHQAYLEYKKKGGKGAGFRQQQQQQGFHGFKNFEDFFGSFFDDTNIFGQDDEMFGFGHRHFGRKGSGFESIFEGMGMGMGMNMGGSFSSSSSTTFTMGGISKSTQKIQQADGTILIRETTIDQNGNKEVKESIQQGGQQRESIEGGFGGMEMRNNRQGRRSIFDMFDL</sequence>